<dbReference type="RefSeq" id="WP_277357038.1">
    <property type="nucleotide sequence ID" value="NZ_JAROKN010000001.1"/>
</dbReference>
<feature type="compositionally biased region" description="Basic and acidic residues" evidence="1">
    <location>
        <begin position="12"/>
        <end position="25"/>
    </location>
</feature>
<evidence type="ECO:0000313" key="2">
    <source>
        <dbReference type="EMBL" id="MDF9276341.1"/>
    </source>
</evidence>
<evidence type="ECO:0000313" key="3">
    <source>
        <dbReference type="Proteomes" id="UP001220456"/>
    </source>
</evidence>
<comment type="caution">
    <text evidence="2">The sequence shown here is derived from an EMBL/GenBank/DDBJ whole genome shotgun (WGS) entry which is preliminary data.</text>
</comment>
<dbReference type="EMBL" id="JAROKN010000001">
    <property type="protein sequence ID" value="MDF9276341.1"/>
    <property type="molecule type" value="Genomic_DNA"/>
</dbReference>
<gene>
    <name evidence="2" type="ORF">P4U43_00875</name>
</gene>
<organism evidence="2 3">
    <name type="scientific">Arthrobacter vasquezii</name>
    <dbReference type="NCBI Taxonomy" id="2977629"/>
    <lineage>
        <taxon>Bacteria</taxon>
        <taxon>Bacillati</taxon>
        <taxon>Actinomycetota</taxon>
        <taxon>Actinomycetes</taxon>
        <taxon>Micrococcales</taxon>
        <taxon>Micrococcaceae</taxon>
        <taxon>Arthrobacter</taxon>
    </lineage>
</organism>
<name>A0ABT6CQF8_9MICC</name>
<protein>
    <submittedName>
        <fullName evidence="2">Uncharacterized protein</fullName>
    </submittedName>
</protein>
<keyword evidence="3" id="KW-1185">Reference proteome</keyword>
<feature type="compositionally biased region" description="Low complexity" evidence="1">
    <location>
        <begin position="1"/>
        <end position="11"/>
    </location>
</feature>
<reference evidence="2 3" key="1">
    <citation type="journal article" date="2023" name="Int. J. Syst. Evol. Microbiol.">
        <title>Arthrobacter vasquezii sp. nov., isolated from a soil sample from Union Glacier, Antarctica.</title>
        <authorList>
            <person name="Valenzuela-Ibaceta F."/>
            <person name="Carrasco V."/>
            <person name="Lagos-Moraga S."/>
            <person name="Dietz-Vargas C."/>
            <person name="Navarro C.A."/>
            <person name="Perez-Donoso J.M."/>
        </authorList>
    </citation>
    <scope>NUCLEOTIDE SEQUENCE [LARGE SCALE GENOMIC DNA]</scope>
    <source>
        <strain evidence="2 3">EH-1B-1</strain>
    </source>
</reference>
<dbReference type="Proteomes" id="UP001220456">
    <property type="component" value="Unassembled WGS sequence"/>
</dbReference>
<feature type="region of interest" description="Disordered" evidence="1">
    <location>
        <begin position="1"/>
        <end position="25"/>
    </location>
</feature>
<evidence type="ECO:0000256" key="1">
    <source>
        <dbReference type="SAM" id="MobiDB-lite"/>
    </source>
</evidence>
<sequence>MLQSSTSSLSSARDHDRPGIAEELRESARRIRDLERVRVQLARTLLDVQRAGETSRDPDHVQRLISAAVRDLEELDARLFEARTLHSTTERCETLLAS</sequence>
<accession>A0ABT6CQF8</accession>
<proteinExistence type="predicted"/>